<keyword evidence="2" id="KW-0472">Membrane</keyword>
<dbReference type="RefSeq" id="WP_143452006.1">
    <property type="nucleotide sequence ID" value="NZ_FNGT01000007.1"/>
</dbReference>
<reference evidence="3 4" key="1">
    <citation type="submission" date="2016-10" db="EMBL/GenBank/DDBJ databases">
        <authorList>
            <person name="de Groot N.N."/>
        </authorList>
    </citation>
    <scope>NUCLEOTIDE SEQUENCE [LARGE SCALE GENOMIC DNA]</scope>
    <source>
        <strain evidence="3 4">S3b</strain>
    </source>
</reference>
<feature type="transmembrane region" description="Helical" evidence="2">
    <location>
        <begin position="13"/>
        <end position="33"/>
    </location>
</feature>
<dbReference type="EMBL" id="FNNF01000015">
    <property type="protein sequence ID" value="SDW46392.1"/>
    <property type="molecule type" value="Genomic_DNA"/>
</dbReference>
<evidence type="ECO:0000313" key="4">
    <source>
        <dbReference type="Proteomes" id="UP000182429"/>
    </source>
</evidence>
<feature type="region of interest" description="Disordered" evidence="1">
    <location>
        <begin position="50"/>
        <end position="69"/>
    </location>
</feature>
<evidence type="ECO:0000256" key="2">
    <source>
        <dbReference type="SAM" id="Phobius"/>
    </source>
</evidence>
<keyword evidence="2" id="KW-1133">Transmembrane helix</keyword>
<proteinExistence type="predicted"/>
<accession>A0A1H2TRE6</accession>
<evidence type="ECO:0000313" key="3">
    <source>
        <dbReference type="EMBL" id="SDW46392.1"/>
    </source>
</evidence>
<protein>
    <recommendedName>
        <fullName evidence="5">Prepilin-type N-terminal cleavage/methylation domain-containing protein</fullName>
    </recommendedName>
</protein>
<evidence type="ECO:0000256" key="1">
    <source>
        <dbReference type="SAM" id="MobiDB-lite"/>
    </source>
</evidence>
<keyword evidence="2" id="KW-0812">Transmembrane</keyword>
<organism evidence="3 4">
    <name type="scientific">Kandleria vitulina</name>
    <dbReference type="NCBI Taxonomy" id="1630"/>
    <lineage>
        <taxon>Bacteria</taxon>
        <taxon>Bacillati</taxon>
        <taxon>Bacillota</taxon>
        <taxon>Erysipelotrichia</taxon>
        <taxon>Erysipelotrichales</taxon>
        <taxon>Coprobacillaceae</taxon>
        <taxon>Kandleria</taxon>
    </lineage>
</organism>
<gene>
    <name evidence="3" type="ORF">SAMN04487759_11551</name>
</gene>
<sequence>MWKNNRGMTLIEALFAFSIYVTLIIFFVSLLTIQNRSMYKIKENRKENQKIELKSRGDDPKSDLVEDLR</sequence>
<dbReference type="STRING" id="1630.SAMN05216514_10375"/>
<dbReference type="Proteomes" id="UP000182429">
    <property type="component" value="Unassembled WGS sequence"/>
</dbReference>
<name>A0A1H2TRE6_9FIRM</name>
<evidence type="ECO:0008006" key="5">
    <source>
        <dbReference type="Google" id="ProtNLM"/>
    </source>
</evidence>
<dbReference type="AlphaFoldDB" id="A0A1H2TRE6"/>